<evidence type="ECO:0000313" key="4">
    <source>
        <dbReference type="Proteomes" id="UP000675940"/>
    </source>
</evidence>
<dbReference type="InterPro" id="IPR021309">
    <property type="entry name" value="YgaP-like_TM"/>
</dbReference>
<evidence type="ECO:0000313" key="3">
    <source>
        <dbReference type="EMBL" id="MBP0480875.1"/>
    </source>
</evidence>
<dbReference type="RefSeq" id="WP_209358300.1">
    <property type="nucleotide sequence ID" value="NZ_JAGISH010000001.1"/>
</dbReference>
<dbReference type="Proteomes" id="UP000675940">
    <property type="component" value="Unassembled WGS sequence"/>
</dbReference>
<keyword evidence="1" id="KW-1133">Transmembrane helix</keyword>
<reference evidence="3" key="1">
    <citation type="submission" date="2021-03" db="EMBL/GenBank/DDBJ databases">
        <title>Sagittula salina sp. nov. strain M10.9X isolated from the marine waste.</title>
        <authorList>
            <person name="Satari L."/>
            <person name="Molina-Menor E."/>
            <person name="Vidal-Verdu A."/>
            <person name="Pascual J."/>
            <person name="Pereto J."/>
            <person name="Porcar M."/>
        </authorList>
    </citation>
    <scope>NUCLEOTIDE SEQUENCE</scope>
    <source>
        <strain evidence="3">M10.9X</strain>
    </source>
</reference>
<gene>
    <name evidence="3" type="ORF">J5474_00010</name>
</gene>
<organism evidence="3 4">
    <name type="scientific">Sagittula salina</name>
    <dbReference type="NCBI Taxonomy" id="2820268"/>
    <lineage>
        <taxon>Bacteria</taxon>
        <taxon>Pseudomonadati</taxon>
        <taxon>Pseudomonadota</taxon>
        <taxon>Alphaproteobacteria</taxon>
        <taxon>Rhodobacterales</taxon>
        <taxon>Roseobacteraceae</taxon>
        <taxon>Sagittula</taxon>
    </lineage>
</organism>
<evidence type="ECO:0000256" key="1">
    <source>
        <dbReference type="SAM" id="Phobius"/>
    </source>
</evidence>
<name>A0A940S1T0_9RHOB</name>
<comment type="caution">
    <text evidence="3">The sequence shown here is derived from an EMBL/GenBank/DDBJ whole genome shotgun (WGS) entry which is preliminary data.</text>
</comment>
<accession>A0A940S1T0</accession>
<keyword evidence="1" id="KW-0812">Transmembrane</keyword>
<evidence type="ECO:0000259" key="2">
    <source>
        <dbReference type="Pfam" id="PF11127"/>
    </source>
</evidence>
<proteinExistence type="predicted"/>
<sequence>MTRNMGQLDRIIRAAIGIFLLILVFTSLSGAWAWIAGIIGVAMLTSSAFGICPPYALFGINTCRIKG</sequence>
<protein>
    <submittedName>
        <fullName evidence="3">DUF2892 domain-containing protein</fullName>
    </submittedName>
</protein>
<dbReference type="EMBL" id="JAGISH010000001">
    <property type="protein sequence ID" value="MBP0480875.1"/>
    <property type="molecule type" value="Genomic_DNA"/>
</dbReference>
<feature type="transmembrane region" description="Helical" evidence="1">
    <location>
        <begin position="38"/>
        <end position="58"/>
    </location>
</feature>
<keyword evidence="1" id="KW-0472">Membrane</keyword>
<feature type="domain" description="Inner membrane protein YgaP-like transmembrane" evidence="2">
    <location>
        <begin position="1"/>
        <end position="65"/>
    </location>
</feature>
<dbReference type="Gene3D" id="6.10.140.1340">
    <property type="match status" value="1"/>
</dbReference>
<dbReference type="AlphaFoldDB" id="A0A940S1T0"/>
<feature type="transmembrane region" description="Helical" evidence="1">
    <location>
        <begin position="12"/>
        <end position="32"/>
    </location>
</feature>
<dbReference type="Pfam" id="PF11127">
    <property type="entry name" value="YgaP-like_TM"/>
    <property type="match status" value="1"/>
</dbReference>
<keyword evidence="4" id="KW-1185">Reference proteome</keyword>